<evidence type="ECO:0000259" key="2">
    <source>
        <dbReference type="Pfam" id="PF20731"/>
    </source>
</evidence>
<dbReference type="InterPro" id="IPR019065">
    <property type="entry name" value="RE_NgoFVII_N"/>
</dbReference>
<protein>
    <submittedName>
        <fullName evidence="3">NgoFVII restriction endonuclease</fullName>
    </submittedName>
</protein>
<dbReference type="AlphaFoldDB" id="A0A662ZH57"/>
<dbReference type="GO" id="GO:0004519">
    <property type="term" value="F:endonuclease activity"/>
    <property type="evidence" value="ECO:0007669"/>
    <property type="project" value="UniProtKB-KW"/>
</dbReference>
<keyword evidence="3" id="KW-0255">Endonuclease</keyword>
<proteinExistence type="predicted"/>
<dbReference type="Pfam" id="PF09565">
    <property type="entry name" value="RE_NgoFVII"/>
    <property type="match status" value="1"/>
</dbReference>
<evidence type="ECO:0000313" key="3">
    <source>
        <dbReference type="EMBL" id="SFP37017.1"/>
    </source>
</evidence>
<dbReference type="RefSeq" id="WP_093141912.1">
    <property type="nucleotide sequence ID" value="NZ_FOXF01000018.1"/>
</dbReference>
<accession>A0A662ZH57</accession>
<reference evidence="3 4" key="1">
    <citation type="submission" date="2016-10" db="EMBL/GenBank/DDBJ databases">
        <authorList>
            <person name="Varghese N."/>
            <person name="Submissions S."/>
        </authorList>
    </citation>
    <scope>NUCLEOTIDE SEQUENCE [LARGE SCALE GENOMIC DNA]</scope>
    <source>
        <strain evidence="3 4">DSM 1361</strain>
    </source>
</reference>
<dbReference type="Pfam" id="PF20731">
    <property type="entry name" value="RE_NgoFVII_C"/>
    <property type="match status" value="1"/>
</dbReference>
<keyword evidence="4" id="KW-1185">Reference proteome</keyword>
<dbReference type="InterPro" id="IPR048923">
    <property type="entry name" value="RE_NgoFVII_C"/>
</dbReference>
<feature type="domain" description="Restriction endonuclease type II NgoFVII C-terminal B3-like DNA-binding" evidence="2">
    <location>
        <begin position="204"/>
        <end position="345"/>
    </location>
</feature>
<gene>
    <name evidence="3" type="ORF">SAMN02910344_01209</name>
</gene>
<sequence length="382" mass="43580">MKVLYSDILPLSLDDGKQTILDCFIEQVQKADRIEIATGYASNSSLEELDSILEKHNISYVSLTMGMYFIEGMPEKMYHSAVKFNQKWMEKGVGEIRLVRAFKYHGKIYSFFKDGACFATIIGSANLGVIKTDANNRRQYEVSILTEDPVECSEFVSHIEKLKSDRCSANIADIPNVNLIREQNISLDGVDRVSQLSPRGVKLYFEHQTNISFILPIKVPSFDERFMDDNKHYTKSNINVCYAAPRSKKKSRDWYEVQMTVSKEITRMEGYPEKNSPFFVVTDDGYWFKAHTTSDGNKQFSAVGDELLMGRWIKGRLAAAGLVEPVNDSQLDKERLGMITKEMLESYGRNAIVFAKTDQQALDDDKKTMLDVWTLSFETVSE</sequence>
<dbReference type="EMBL" id="FOXF01000018">
    <property type="protein sequence ID" value="SFP37017.1"/>
    <property type="molecule type" value="Genomic_DNA"/>
</dbReference>
<name>A0A662ZH57_9GAMM</name>
<feature type="domain" description="Restriction endonuclease type II NgoFVII N-terminal" evidence="1">
    <location>
        <begin position="19"/>
        <end position="174"/>
    </location>
</feature>
<dbReference type="Proteomes" id="UP000243745">
    <property type="component" value="Unassembled WGS sequence"/>
</dbReference>
<evidence type="ECO:0000313" key="4">
    <source>
        <dbReference type="Proteomes" id="UP000243745"/>
    </source>
</evidence>
<keyword evidence="3" id="KW-0540">Nuclease</keyword>
<dbReference type="OrthoDB" id="4404208at2"/>
<dbReference type="Gene3D" id="3.30.870.10">
    <property type="entry name" value="Endonuclease Chain A"/>
    <property type="match status" value="1"/>
</dbReference>
<organism evidence="3 4">
    <name type="scientific">Ruminobacter amylophilus</name>
    <dbReference type="NCBI Taxonomy" id="867"/>
    <lineage>
        <taxon>Bacteria</taxon>
        <taxon>Pseudomonadati</taxon>
        <taxon>Pseudomonadota</taxon>
        <taxon>Gammaproteobacteria</taxon>
        <taxon>Aeromonadales</taxon>
        <taxon>Succinivibrionaceae</taxon>
        <taxon>Ruminobacter</taxon>
    </lineage>
</organism>
<keyword evidence="3" id="KW-0378">Hydrolase</keyword>
<evidence type="ECO:0000259" key="1">
    <source>
        <dbReference type="Pfam" id="PF09565"/>
    </source>
</evidence>